<dbReference type="InterPro" id="IPR048574">
    <property type="entry name" value="RUBY_RBDX"/>
</dbReference>
<dbReference type="GO" id="GO:0005506">
    <property type="term" value="F:iron ion binding"/>
    <property type="evidence" value="ECO:0007669"/>
    <property type="project" value="InterPro"/>
</dbReference>
<dbReference type="PROSITE" id="PS50903">
    <property type="entry name" value="RUBREDOXIN_LIKE"/>
    <property type="match status" value="1"/>
</dbReference>
<evidence type="ECO:0000259" key="2">
    <source>
        <dbReference type="PROSITE" id="PS50903"/>
    </source>
</evidence>
<dbReference type="Gene3D" id="2.20.28.10">
    <property type="match status" value="1"/>
</dbReference>
<comment type="cofactor">
    <cofactor evidence="1">
        <name>Fe(3+)</name>
        <dbReference type="ChEBI" id="CHEBI:29034"/>
    </cofactor>
</comment>
<dbReference type="SUPFAM" id="SSF57802">
    <property type="entry name" value="Rubredoxin-like"/>
    <property type="match status" value="1"/>
</dbReference>
<organism evidence="3">
    <name type="scientific">Proteinivorax tanatarense</name>
    <dbReference type="NCBI Taxonomy" id="1260629"/>
    <lineage>
        <taxon>Bacteria</taxon>
        <taxon>Bacillati</taxon>
        <taxon>Bacillota</taxon>
        <taxon>Clostridia</taxon>
        <taxon>Eubacteriales</taxon>
        <taxon>Proteinivoracaceae</taxon>
        <taxon>Proteinivorax</taxon>
    </lineage>
</organism>
<dbReference type="AlphaFoldDB" id="A0AAU7VNF4"/>
<dbReference type="EMBL" id="CP158367">
    <property type="protein sequence ID" value="XBX75357.1"/>
    <property type="molecule type" value="Genomic_DNA"/>
</dbReference>
<reference evidence="3" key="1">
    <citation type="journal article" date="2013" name="Extremophiles">
        <title>Proteinivorax tanatarense gen. nov., sp. nov., an anaerobic, haloalkaliphilic, proteolytic bacterium isolated from a decaying algal bloom, and proposal of Proteinivoraceae fam. nov.</title>
        <authorList>
            <person name="Kevbrin V."/>
            <person name="Boltyanskaya Y."/>
            <person name="Zhilina T."/>
            <person name="Kolganova T."/>
            <person name="Lavrentjeva E."/>
            <person name="Kuznetsov B."/>
        </authorList>
    </citation>
    <scope>NUCLEOTIDE SEQUENCE</scope>
    <source>
        <strain evidence="3">Z-910T</strain>
    </source>
</reference>
<dbReference type="InterPro" id="IPR024934">
    <property type="entry name" value="Rubredoxin-like_dom"/>
</dbReference>
<evidence type="ECO:0000256" key="1">
    <source>
        <dbReference type="ARBA" id="ARBA00001965"/>
    </source>
</evidence>
<proteinExistence type="predicted"/>
<protein>
    <submittedName>
        <fullName evidence="3">Rubredoxin-like domain-containing protein</fullName>
    </submittedName>
</protein>
<feature type="domain" description="Rubredoxin-like" evidence="2">
    <location>
        <begin position="2"/>
        <end position="33"/>
    </location>
</feature>
<sequence length="109" mass="12289">MYKCTVCNYLNAEGEAPQKCPKCGAPQEKFEKLAKEHADKITRSRHSNYLLKDLITSMETINDIAEQGIDDDLDPGCRKLFTEAKESAEFLRQTALAEIENHIGKGKWG</sequence>
<accession>A0AAU7VNF4</accession>
<dbReference type="Pfam" id="PF21349">
    <property type="entry name" value="RUBY_RBDX"/>
    <property type="match status" value="1"/>
</dbReference>
<name>A0AAU7VNF4_9FIRM</name>
<dbReference type="RefSeq" id="WP_350344102.1">
    <property type="nucleotide sequence ID" value="NZ_CP158367.1"/>
</dbReference>
<reference evidence="3" key="2">
    <citation type="submission" date="2024-06" db="EMBL/GenBank/DDBJ databases">
        <authorList>
            <person name="Petrova K.O."/>
            <person name="Toshchakov S.V."/>
            <person name="Boltjanskaja Y.V."/>
            <person name="Kevbrin V."/>
        </authorList>
    </citation>
    <scope>NUCLEOTIDE SEQUENCE</scope>
    <source>
        <strain evidence="3">Z-910T</strain>
    </source>
</reference>
<dbReference type="CDD" id="cd00350">
    <property type="entry name" value="rubredoxin_like"/>
    <property type="match status" value="1"/>
</dbReference>
<gene>
    <name evidence="3" type="ORF">PRVXT_000476</name>
</gene>
<evidence type="ECO:0000313" key="3">
    <source>
        <dbReference type="EMBL" id="XBX75357.1"/>
    </source>
</evidence>